<protein>
    <submittedName>
        <fullName evidence="2">C2 calcium-dependent membrane-targeting protein</fullName>
    </submittedName>
</protein>
<proteinExistence type="predicted"/>
<dbReference type="PANTHER" id="PTHR34835:SF90">
    <property type="entry name" value="AMINOTRANSFERASE-LIKE PLANT MOBILE DOMAIN-CONTAINING PROTEIN"/>
    <property type="match status" value="1"/>
</dbReference>
<dbReference type="Proteomes" id="UP001151760">
    <property type="component" value="Unassembled WGS sequence"/>
</dbReference>
<name>A0ABQ5A707_9ASTR</name>
<evidence type="ECO:0000313" key="2">
    <source>
        <dbReference type="EMBL" id="GJS98105.1"/>
    </source>
</evidence>
<dbReference type="SUPFAM" id="SSF54001">
    <property type="entry name" value="Cysteine proteinases"/>
    <property type="match status" value="1"/>
</dbReference>
<dbReference type="PANTHER" id="PTHR34835">
    <property type="entry name" value="OS07G0283600 PROTEIN-RELATED"/>
    <property type="match status" value="1"/>
</dbReference>
<reference evidence="2" key="1">
    <citation type="journal article" date="2022" name="Int. J. Mol. Sci.">
        <title>Draft Genome of Tanacetum Coccineum: Genomic Comparison of Closely Related Tanacetum-Family Plants.</title>
        <authorList>
            <person name="Yamashiro T."/>
            <person name="Shiraishi A."/>
            <person name="Nakayama K."/>
            <person name="Satake H."/>
        </authorList>
    </citation>
    <scope>NUCLEOTIDE SEQUENCE</scope>
</reference>
<organism evidence="2 3">
    <name type="scientific">Tanacetum coccineum</name>
    <dbReference type="NCBI Taxonomy" id="301880"/>
    <lineage>
        <taxon>Eukaryota</taxon>
        <taxon>Viridiplantae</taxon>
        <taxon>Streptophyta</taxon>
        <taxon>Embryophyta</taxon>
        <taxon>Tracheophyta</taxon>
        <taxon>Spermatophyta</taxon>
        <taxon>Magnoliopsida</taxon>
        <taxon>eudicotyledons</taxon>
        <taxon>Gunneridae</taxon>
        <taxon>Pentapetalae</taxon>
        <taxon>asterids</taxon>
        <taxon>campanulids</taxon>
        <taxon>Asterales</taxon>
        <taxon>Asteraceae</taxon>
        <taxon>Asteroideae</taxon>
        <taxon>Anthemideae</taxon>
        <taxon>Anthemidinae</taxon>
        <taxon>Tanacetum</taxon>
    </lineage>
</organism>
<evidence type="ECO:0000256" key="1">
    <source>
        <dbReference type="SAM" id="MobiDB-lite"/>
    </source>
</evidence>
<dbReference type="Gene3D" id="3.40.395.10">
    <property type="entry name" value="Adenoviral Proteinase, Chain A"/>
    <property type="match status" value="1"/>
</dbReference>
<keyword evidence="3" id="KW-1185">Reference proteome</keyword>
<gene>
    <name evidence="2" type="ORF">Tco_0819275</name>
</gene>
<comment type="caution">
    <text evidence="2">The sequence shown here is derived from an EMBL/GenBank/DDBJ whole genome shotgun (WGS) entry which is preliminary data.</text>
</comment>
<reference evidence="2" key="2">
    <citation type="submission" date="2022-01" db="EMBL/GenBank/DDBJ databases">
        <authorList>
            <person name="Yamashiro T."/>
            <person name="Shiraishi A."/>
            <person name="Satake H."/>
            <person name="Nakayama K."/>
        </authorList>
    </citation>
    <scope>NUCLEOTIDE SEQUENCE</scope>
</reference>
<dbReference type="InterPro" id="IPR038765">
    <property type="entry name" value="Papain-like_cys_pep_sf"/>
</dbReference>
<evidence type="ECO:0000313" key="3">
    <source>
        <dbReference type="Proteomes" id="UP001151760"/>
    </source>
</evidence>
<dbReference type="EMBL" id="BQNB010012016">
    <property type="protein sequence ID" value="GJS98105.1"/>
    <property type="molecule type" value="Genomic_DNA"/>
</dbReference>
<accession>A0ABQ5A707</accession>
<sequence length="806" mass="90755">MRVRDSKIQAMEGLTKNRKSKGKAKIHETDYYDDTSVADIIEKTGTKRTRASGRLMKLKEANDLGVGSSDGVNKNKVDTSKSVSVKRRRTSAKNNSTSLVLETRSSPKTFYNSISTLKPNQKACLEQIGFGNFVEFKVDGIPSKLGLYVVDKFDAKKMELKLAEGSLKITKNLISEMLGIRNEGIDIMAEEGKRNEEMVSSWMKQYGNKKDITPGDIKLRIRKSNSADMNFKLNFIVLFTSVMGQIKTKGFCDLKILDYISPDTDMANINWCEYVLRCLKSCKEECTKGKKNSFFRGPLTFLTMTYVDGIKCNSFNVVWKRPPTLIWTSELLREREEEELNSGGFGFGEIEVMQYMLQGFVWKLNKHVNSIIKEKSGFEKTLDAAEIMFPGNLDGFFERYVDALKYQGCRKEGSGNANIADSNRDADAQADSVEAMIGEGVISLGDEHANTGMDQEGTVDNNTFGSPTLYNMGPETQSLANEMVDKLSNDNMFGSPSLYNMGPETQEEVLRSVDAVDAEIERRKLFDMSDIPSFSLGLTQEYPHLDHLAVTPVATRQEPTLAKEVSNPVPLRPIPLRVCRPVTAVGQLRRAKDKRPVTISEVRKSPFIGRVVDADGSLNAEEKRVTKYLVEVFEDHSVTLFETISGQQSTRVQMESLVQRENVDNNILDTWGSVLNHMEVYRSKESPFRMFLPTFVVNNTMYNKLRGREGRFKSFMGYAGNAIENNRKSELLKDIDVILIPVDNGGHKFLFVADLKNSRPLLIDHEKNEKILRKRVKKEIGSSDNITVAAMLVNKNRIPGRDSFKG</sequence>
<feature type="region of interest" description="Disordered" evidence="1">
    <location>
        <begin position="66"/>
        <end position="98"/>
    </location>
</feature>